<accession>A0ABQ9HM34</accession>
<dbReference type="EMBL" id="JARBHB010000004">
    <property type="protein sequence ID" value="KAJ8885365.1"/>
    <property type="molecule type" value="Genomic_DNA"/>
</dbReference>
<dbReference type="Pfam" id="PF10545">
    <property type="entry name" value="MADF_DNA_bdg"/>
    <property type="match status" value="1"/>
</dbReference>
<proteinExistence type="predicted"/>
<comment type="caution">
    <text evidence="3">The sequence shown here is derived from an EMBL/GenBank/DDBJ whole genome shotgun (WGS) entry which is preliminary data.</text>
</comment>
<feature type="compositionally biased region" description="Polar residues" evidence="1">
    <location>
        <begin position="119"/>
        <end position="133"/>
    </location>
</feature>
<feature type="compositionally biased region" description="Polar residues" evidence="1">
    <location>
        <begin position="91"/>
        <end position="111"/>
    </location>
</feature>
<sequence length="164" mass="18283">MEWSSDSVLRMLDEYQKYPVLFNTKSPLYHNKNLRQNALESIAAAVSEARPNTTAEDFKNKLRNLFGEQIVSVYIECTISPATGEVIANSNGVEEETSSPPQNCEVQQGKVNKTRKRANTSTFNNTSMPEQSQTEKVYKIIAESLQAPPSTSATYTTNQRLGLS</sequence>
<evidence type="ECO:0000313" key="4">
    <source>
        <dbReference type="Proteomes" id="UP001159363"/>
    </source>
</evidence>
<evidence type="ECO:0000313" key="3">
    <source>
        <dbReference type="EMBL" id="KAJ8885365.1"/>
    </source>
</evidence>
<keyword evidence="4" id="KW-1185">Reference proteome</keyword>
<name>A0ABQ9HM34_9NEOP</name>
<dbReference type="Proteomes" id="UP001159363">
    <property type="component" value="Chromosome X"/>
</dbReference>
<protein>
    <recommendedName>
        <fullName evidence="2">MADF domain-containing protein</fullName>
    </recommendedName>
</protein>
<organism evidence="3 4">
    <name type="scientific">Dryococelus australis</name>
    <dbReference type="NCBI Taxonomy" id="614101"/>
    <lineage>
        <taxon>Eukaryota</taxon>
        <taxon>Metazoa</taxon>
        <taxon>Ecdysozoa</taxon>
        <taxon>Arthropoda</taxon>
        <taxon>Hexapoda</taxon>
        <taxon>Insecta</taxon>
        <taxon>Pterygota</taxon>
        <taxon>Neoptera</taxon>
        <taxon>Polyneoptera</taxon>
        <taxon>Phasmatodea</taxon>
        <taxon>Verophasmatodea</taxon>
        <taxon>Anareolatae</taxon>
        <taxon>Phasmatidae</taxon>
        <taxon>Eurycanthinae</taxon>
        <taxon>Dryococelus</taxon>
    </lineage>
</organism>
<feature type="domain" description="MADF" evidence="2">
    <location>
        <begin position="13"/>
        <end position="65"/>
    </location>
</feature>
<evidence type="ECO:0000259" key="2">
    <source>
        <dbReference type="Pfam" id="PF10545"/>
    </source>
</evidence>
<dbReference type="InterPro" id="IPR006578">
    <property type="entry name" value="MADF-dom"/>
</dbReference>
<reference evidence="3 4" key="1">
    <citation type="submission" date="2023-02" db="EMBL/GenBank/DDBJ databases">
        <title>LHISI_Scaffold_Assembly.</title>
        <authorList>
            <person name="Stuart O.P."/>
            <person name="Cleave R."/>
            <person name="Magrath M.J.L."/>
            <person name="Mikheyev A.S."/>
        </authorList>
    </citation>
    <scope>NUCLEOTIDE SEQUENCE [LARGE SCALE GENOMIC DNA]</scope>
    <source>
        <strain evidence="3">Daus_M_001</strain>
        <tissue evidence="3">Leg muscle</tissue>
    </source>
</reference>
<feature type="region of interest" description="Disordered" evidence="1">
    <location>
        <begin position="91"/>
        <end position="133"/>
    </location>
</feature>
<gene>
    <name evidence="3" type="ORF">PR048_011562</name>
</gene>
<evidence type="ECO:0000256" key="1">
    <source>
        <dbReference type="SAM" id="MobiDB-lite"/>
    </source>
</evidence>